<dbReference type="AlphaFoldDB" id="A0A318KQU1"/>
<name>A0A318KQU1_9FIRM</name>
<dbReference type="InterPro" id="IPR018060">
    <property type="entry name" value="HTH_AraC"/>
</dbReference>
<dbReference type="PANTHER" id="PTHR43280:SF28">
    <property type="entry name" value="HTH-TYPE TRANSCRIPTIONAL ACTIVATOR RHAS"/>
    <property type="match status" value="1"/>
</dbReference>
<dbReference type="GO" id="GO:0003700">
    <property type="term" value="F:DNA-binding transcription factor activity"/>
    <property type="evidence" value="ECO:0007669"/>
    <property type="project" value="InterPro"/>
</dbReference>
<dbReference type="SUPFAM" id="SSF46689">
    <property type="entry name" value="Homeodomain-like"/>
    <property type="match status" value="1"/>
</dbReference>
<dbReference type="GO" id="GO:0043565">
    <property type="term" value="F:sequence-specific DNA binding"/>
    <property type="evidence" value="ECO:0007669"/>
    <property type="project" value="InterPro"/>
</dbReference>
<keyword evidence="3" id="KW-0804">Transcription</keyword>
<keyword evidence="6" id="KW-1185">Reference proteome</keyword>
<dbReference type="OrthoDB" id="247151at2"/>
<dbReference type="SMART" id="SM00342">
    <property type="entry name" value="HTH_ARAC"/>
    <property type="match status" value="1"/>
</dbReference>
<keyword evidence="1" id="KW-0805">Transcription regulation</keyword>
<dbReference type="EMBL" id="QJKH01000004">
    <property type="protein sequence ID" value="PXX80070.1"/>
    <property type="molecule type" value="Genomic_DNA"/>
</dbReference>
<gene>
    <name evidence="5" type="ORF">DES51_10474</name>
</gene>
<dbReference type="Proteomes" id="UP000247612">
    <property type="component" value="Unassembled WGS sequence"/>
</dbReference>
<evidence type="ECO:0000313" key="6">
    <source>
        <dbReference type="Proteomes" id="UP000247612"/>
    </source>
</evidence>
<evidence type="ECO:0000256" key="1">
    <source>
        <dbReference type="ARBA" id="ARBA00023015"/>
    </source>
</evidence>
<dbReference type="Gene3D" id="1.10.10.60">
    <property type="entry name" value="Homeodomain-like"/>
    <property type="match status" value="2"/>
</dbReference>
<accession>A0A318KQU1</accession>
<dbReference type="PANTHER" id="PTHR43280">
    <property type="entry name" value="ARAC-FAMILY TRANSCRIPTIONAL REGULATOR"/>
    <property type="match status" value="1"/>
</dbReference>
<dbReference type="PROSITE" id="PS01124">
    <property type="entry name" value="HTH_ARAC_FAMILY_2"/>
    <property type="match status" value="1"/>
</dbReference>
<proteinExistence type="predicted"/>
<reference evidence="5 6" key="1">
    <citation type="submission" date="2018-05" db="EMBL/GenBank/DDBJ databases">
        <title>Genomic Encyclopedia of Type Strains, Phase IV (KMG-IV): sequencing the most valuable type-strain genomes for metagenomic binning, comparative biology and taxonomic classification.</title>
        <authorList>
            <person name="Goeker M."/>
        </authorList>
    </citation>
    <scope>NUCLEOTIDE SEQUENCE [LARGE SCALE GENOMIC DNA]</scope>
    <source>
        <strain evidence="5 6">JC118</strain>
    </source>
</reference>
<keyword evidence="2 5" id="KW-0238">DNA-binding</keyword>
<evidence type="ECO:0000256" key="2">
    <source>
        <dbReference type="ARBA" id="ARBA00023125"/>
    </source>
</evidence>
<protein>
    <submittedName>
        <fullName evidence="5">AraC-like DNA-binding protein</fullName>
    </submittedName>
</protein>
<evidence type="ECO:0000256" key="3">
    <source>
        <dbReference type="ARBA" id="ARBA00023163"/>
    </source>
</evidence>
<dbReference type="STRING" id="1034346.GCA_000313565_01568"/>
<sequence>MEKHELIQKRSTDFVAHNMLMNYWLWDDNQLLIESFIKNCELEINFDVNHYHFCITGVDSKYNNYTKSDSFDHDVAKVLKEYEIIYDILEKYHYQGNCFLIKVDNSKKIAVLFSEKGQPLCPPIAAATKIDNVIKAHYRDRYVPIATSLAVNYSGYESIHLAYEEARRLNQLVFFGINEKVITQELVSQTTVECALTLIDENCRKLKYLCCNASLEEILHQVDVIFNELVRYSLSAECFNTAFILCEMMIQLFQKVYNLTNIPSKKRQKDYDSLEAYIKDLKARLTLIYEACQNRQRFSHNVLLAISFIMDNYTQDVSLKIISEYTNVNPTSLSTDFNREVTMSISEYISKLRIDKARSLLATDLDIQEIMTAVGFTNMRYFTDVFKKEMNMTPLAYRKAIQNDMIL</sequence>
<feature type="domain" description="HTH araC/xylS-type" evidence="4">
    <location>
        <begin position="303"/>
        <end position="400"/>
    </location>
</feature>
<comment type="caution">
    <text evidence="5">The sequence shown here is derived from an EMBL/GenBank/DDBJ whole genome shotgun (WGS) entry which is preliminary data.</text>
</comment>
<dbReference type="InterPro" id="IPR009057">
    <property type="entry name" value="Homeodomain-like_sf"/>
</dbReference>
<evidence type="ECO:0000313" key="5">
    <source>
        <dbReference type="EMBL" id="PXX80070.1"/>
    </source>
</evidence>
<evidence type="ECO:0000259" key="4">
    <source>
        <dbReference type="PROSITE" id="PS01124"/>
    </source>
</evidence>
<dbReference type="RefSeq" id="WP_022937869.1">
    <property type="nucleotide sequence ID" value="NZ_CABKRQ010000004.1"/>
</dbReference>
<dbReference type="Pfam" id="PF12833">
    <property type="entry name" value="HTH_18"/>
    <property type="match status" value="1"/>
</dbReference>
<organism evidence="5 6">
    <name type="scientific">Dielma fastidiosa</name>
    <dbReference type="NCBI Taxonomy" id="1034346"/>
    <lineage>
        <taxon>Bacteria</taxon>
        <taxon>Bacillati</taxon>
        <taxon>Bacillota</taxon>
        <taxon>Erysipelotrichia</taxon>
        <taxon>Erysipelotrichales</taxon>
        <taxon>Erysipelotrichaceae</taxon>
        <taxon>Dielma</taxon>
    </lineage>
</organism>